<protein>
    <submittedName>
        <fullName evidence="1">Uncharacterized protein</fullName>
    </submittedName>
</protein>
<reference evidence="1" key="1">
    <citation type="submission" date="2013-04" db="EMBL/GenBank/DDBJ databases">
        <authorList>
            <person name="Qu J."/>
            <person name="Murali S.C."/>
            <person name="Bandaranaike D."/>
            <person name="Bellair M."/>
            <person name="Blankenburg K."/>
            <person name="Chao H."/>
            <person name="Dinh H."/>
            <person name="Doddapaneni H."/>
            <person name="Downs B."/>
            <person name="Dugan-Rocha S."/>
            <person name="Elkadiri S."/>
            <person name="Gnanaolivu R.D."/>
            <person name="Hernandez B."/>
            <person name="Javaid M."/>
            <person name="Jayaseelan J.C."/>
            <person name="Lee S."/>
            <person name="Li M."/>
            <person name="Ming W."/>
            <person name="Munidasa M."/>
            <person name="Muniz J."/>
            <person name="Nguyen L."/>
            <person name="Ongeri F."/>
            <person name="Osuji N."/>
            <person name="Pu L.-L."/>
            <person name="Puazo M."/>
            <person name="Qu C."/>
            <person name="Quiroz J."/>
            <person name="Raj R."/>
            <person name="Weissenberger G."/>
            <person name="Xin Y."/>
            <person name="Zou X."/>
            <person name="Han Y."/>
            <person name="Richards S."/>
            <person name="Worley K."/>
            <person name="Muzny D."/>
            <person name="Gibbs R."/>
        </authorList>
    </citation>
    <scope>NUCLEOTIDE SEQUENCE</scope>
    <source>
        <strain evidence="1">Sampled in the wild</strain>
    </source>
</reference>
<dbReference type="OrthoDB" id="8196103at2759"/>
<keyword evidence="2" id="KW-1185">Reference proteome</keyword>
<dbReference type="AlphaFoldDB" id="A0A8K0JZK3"/>
<comment type="caution">
    <text evidence="1">The sequence shown here is derived from an EMBL/GenBank/DDBJ whole genome shotgun (WGS) entry which is preliminary data.</text>
</comment>
<dbReference type="Proteomes" id="UP000792457">
    <property type="component" value="Unassembled WGS sequence"/>
</dbReference>
<reference evidence="1" key="2">
    <citation type="submission" date="2017-10" db="EMBL/GenBank/DDBJ databases">
        <title>Ladona fulva Genome sequencing and assembly.</title>
        <authorList>
            <person name="Murali S."/>
            <person name="Richards S."/>
            <person name="Bandaranaike D."/>
            <person name="Bellair M."/>
            <person name="Blankenburg K."/>
            <person name="Chao H."/>
            <person name="Dinh H."/>
            <person name="Doddapaneni H."/>
            <person name="Dugan-Rocha S."/>
            <person name="Elkadiri S."/>
            <person name="Gnanaolivu R."/>
            <person name="Hernandez B."/>
            <person name="Skinner E."/>
            <person name="Javaid M."/>
            <person name="Lee S."/>
            <person name="Li M."/>
            <person name="Ming W."/>
            <person name="Munidasa M."/>
            <person name="Muniz J."/>
            <person name="Nguyen L."/>
            <person name="Hughes D."/>
            <person name="Osuji N."/>
            <person name="Pu L.-L."/>
            <person name="Puazo M."/>
            <person name="Qu C."/>
            <person name="Quiroz J."/>
            <person name="Raj R."/>
            <person name="Weissenberger G."/>
            <person name="Xin Y."/>
            <person name="Zou X."/>
            <person name="Han Y."/>
            <person name="Worley K."/>
            <person name="Muzny D."/>
            <person name="Gibbs R."/>
        </authorList>
    </citation>
    <scope>NUCLEOTIDE SEQUENCE</scope>
    <source>
        <strain evidence="1">Sampled in the wild</strain>
    </source>
</reference>
<gene>
    <name evidence="1" type="ORF">J437_LFUL005662</name>
</gene>
<dbReference type="EMBL" id="KZ308218">
    <property type="protein sequence ID" value="KAG8224954.1"/>
    <property type="molecule type" value="Genomic_DNA"/>
</dbReference>
<name>A0A8K0JZK3_LADFU</name>
<evidence type="ECO:0000313" key="2">
    <source>
        <dbReference type="Proteomes" id="UP000792457"/>
    </source>
</evidence>
<accession>A0A8K0JZK3</accession>
<proteinExistence type="predicted"/>
<evidence type="ECO:0000313" key="1">
    <source>
        <dbReference type="EMBL" id="KAG8224954.1"/>
    </source>
</evidence>
<organism evidence="1 2">
    <name type="scientific">Ladona fulva</name>
    <name type="common">Scarce chaser dragonfly</name>
    <name type="synonym">Libellula fulva</name>
    <dbReference type="NCBI Taxonomy" id="123851"/>
    <lineage>
        <taxon>Eukaryota</taxon>
        <taxon>Metazoa</taxon>
        <taxon>Ecdysozoa</taxon>
        <taxon>Arthropoda</taxon>
        <taxon>Hexapoda</taxon>
        <taxon>Insecta</taxon>
        <taxon>Pterygota</taxon>
        <taxon>Palaeoptera</taxon>
        <taxon>Odonata</taxon>
        <taxon>Epiprocta</taxon>
        <taxon>Anisoptera</taxon>
        <taxon>Libelluloidea</taxon>
        <taxon>Libellulidae</taxon>
        <taxon>Ladona</taxon>
    </lineage>
</organism>
<sequence>MNGGAYLNRQVLLGPAIPAIVQAEATVIKSTRVFTSLKRPTSPLLHIMAPYERKSDRMIVTSEIMEEAKRRLGAGESKRKVANDLGNTHDESCFRVSDVNGVAGRFNKEKKSAGKDWLKSFCKWHNLFVRNPEQCSVARVMGFSIVKVSRFYNNLKNCYMEKKFPAHRKFNMDETGITTVPNRPPKIITPKVNHVTFLTLPTHASHVLQQLDKGFFALLKALYSSNAEKWHVKNPGKVITLYEVSGIFQKADSATARVQLTEKAFRITGIVPYNPDIIGDDCYSPSLVTLALLGKDCTVAVAPEGNEVSPSTSQIDVCIQSIVPLPRNEQGAKRKRTS</sequence>